<dbReference type="InterPro" id="IPR026960">
    <property type="entry name" value="RVT-Znf"/>
</dbReference>
<organism evidence="3 4">
    <name type="scientific">Arabidopsis suecica</name>
    <name type="common">Swedish thale-cress</name>
    <name type="synonym">Cardaminopsis suecica</name>
    <dbReference type="NCBI Taxonomy" id="45249"/>
    <lineage>
        <taxon>Eukaryota</taxon>
        <taxon>Viridiplantae</taxon>
        <taxon>Streptophyta</taxon>
        <taxon>Embryophyta</taxon>
        <taxon>Tracheophyta</taxon>
        <taxon>Spermatophyta</taxon>
        <taxon>Magnoliopsida</taxon>
        <taxon>eudicotyledons</taxon>
        <taxon>Gunneridae</taxon>
        <taxon>Pentapetalae</taxon>
        <taxon>rosids</taxon>
        <taxon>malvids</taxon>
        <taxon>Brassicales</taxon>
        <taxon>Brassicaceae</taxon>
        <taxon>Camelineae</taxon>
        <taxon>Arabidopsis</taxon>
    </lineage>
</organism>
<dbReference type="GO" id="GO:0003676">
    <property type="term" value="F:nucleic acid binding"/>
    <property type="evidence" value="ECO:0007669"/>
    <property type="project" value="InterPro"/>
</dbReference>
<dbReference type="Pfam" id="PF13456">
    <property type="entry name" value="RVT_3"/>
    <property type="match status" value="1"/>
</dbReference>
<protein>
    <submittedName>
        <fullName evidence="3">Ribonuclease H-like superfamily</fullName>
    </submittedName>
</protein>
<gene>
    <name evidence="3" type="ORF">ISN44_As10g011670</name>
</gene>
<keyword evidence="4" id="KW-1185">Reference proteome</keyword>
<dbReference type="OrthoDB" id="1435726at2759"/>
<feature type="domain" description="Reverse transcriptase zinc-binding" evidence="2">
    <location>
        <begin position="40"/>
        <end position="134"/>
    </location>
</feature>
<evidence type="ECO:0000259" key="2">
    <source>
        <dbReference type="Pfam" id="PF13966"/>
    </source>
</evidence>
<dbReference type="Pfam" id="PF13966">
    <property type="entry name" value="zf-RVT"/>
    <property type="match status" value="1"/>
</dbReference>
<accession>A0A8T1ZXT9</accession>
<dbReference type="CDD" id="cd06222">
    <property type="entry name" value="RNase_H_like"/>
    <property type="match status" value="1"/>
</dbReference>
<dbReference type="InterPro" id="IPR044730">
    <property type="entry name" value="RNase_H-like_dom_plant"/>
</dbReference>
<reference evidence="3 4" key="1">
    <citation type="submission" date="2020-12" db="EMBL/GenBank/DDBJ databases">
        <title>Concerted genomic and epigenomic changes stabilize Arabidopsis allopolyploids.</title>
        <authorList>
            <person name="Chen Z."/>
        </authorList>
    </citation>
    <scope>NUCLEOTIDE SEQUENCE [LARGE SCALE GENOMIC DNA]</scope>
    <source>
        <strain evidence="3">As9502</strain>
        <tissue evidence="3">Leaf</tissue>
    </source>
</reference>
<dbReference type="Proteomes" id="UP000694251">
    <property type="component" value="Chromosome 10"/>
</dbReference>
<sequence>MNLLAELFDPEDVALISALPLGVSTKEDTLGWHFTKSGNYTVKSGYHTARIETSDANLKFFGPDIKSLKAYAWKVKCPPKLRHFLWQILSGCVPVTENLRKRGINCDTGCVRCGAVEETINHTLFECHPARKIWALSPIPSVMGIFPSAFIYANLDHLFWRIPSEIDSSSFPWIIWYIWKARNEKIFDNVDKDPLEVLNLAEKEAQAWQVAQSELHIDNQGSLDTVTRNPVREISLDSSYSGHRCFVDGSWKRTDIFSGIGWYCTSANGEMPTMGAANIWRSLSPLHTEVEALLWAMKCMIGVDNQDVAFFTDCSDLVKMVSSPTEWPAFSVYLEDLKSDKEKFSNFSLSLIPRSANLKITRKSLKNLCNKNKMDYETLEIQDPNDLNIPVDDNYLVEPGWAALFSILAVFAILSSIDNFGLCQANFSIQSISVSSSSTESVWTVYFIVKEHSFRCSISYEREYVSANLGPLKSAIVNISHNQRSNGHTNISVVFAAETEDIGPANGSDVFSSVHNLNIKLLVKRKQLASNNKPGHFNVQCRNLTVVFSSDMKSGAMLGDKKIECHSSFLNLKEIFP</sequence>
<dbReference type="GO" id="GO:0004523">
    <property type="term" value="F:RNA-DNA hybrid ribonuclease activity"/>
    <property type="evidence" value="ECO:0007669"/>
    <property type="project" value="InterPro"/>
</dbReference>
<evidence type="ECO:0000313" key="4">
    <source>
        <dbReference type="Proteomes" id="UP000694251"/>
    </source>
</evidence>
<evidence type="ECO:0000259" key="1">
    <source>
        <dbReference type="Pfam" id="PF13456"/>
    </source>
</evidence>
<dbReference type="AlphaFoldDB" id="A0A8T1ZXT9"/>
<dbReference type="PANTHER" id="PTHR34146:SF3">
    <property type="entry name" value="POLYNUCLEOTIDYL TRANSFERASE, RIBONUCLEASE H-LIKE SUPERFAMILY PROTEIN"/>
    <property type="match status" value="1"/>
</dbReference>
<dbReference type="EMBL" id="JAEFBJ010000010">
    <property type="protein sequence ID" value="KAG7564397.1"/>
    <property type="molecule type" value="Genomic_DNA"/>
</dbReference>
<feature type="domain" description="RNase H type-1" evidence="1">
    <location>
        <begin position="247"/>
        <end position="357"/>
    </location>
</feature>
<evidence type="ECO:0000313" key="3">
    <source>
        <dbReference type="EMBL" id="KAG7564397.1"/>
    </source>
</evidence>
<dbReference type="PANTHER" id="PTHR34146">
    <property type="entry name" value="POLYNUCLEOTIDYL TRANSFERASE, RIBONUCLEASE H-LIKE SUPERFAMILY PROTEIN-RELATED"/>
    <property type="match status" value="1"/>
</dbReference>
<comment type="caution">
    <text evidence="3">The sequence shown here is derived from an EMBL/GenBank/DDBJ whole genome shotgun (WGS) entry which is preliminary data.</text>
</comment>
<proteinExistence type="predicted"/>
<name>A0A8T1ZXT9_ARASU</name>
<dbReference type="InterPro" id="IPR002156">
    <property type="entry name" value="RNaseH_domain"/>
</dbReference>